<sequence>QSHSIGVILTGNGSDGTAGLKAIKENGGITFAQTEETAEYKSMPRSAIEEGVVDYLLPPREMPQRILEVVSNFRDADGAEKKLETENADIYKQILALLRIRKGIDFTY</sequence>
<evidence type="ECO:0000313" key="7">
    <source>
        <dbReference type="Proteomes" id="UP000760545"/>
    </source>
</evidence>
<evidence type="ECO:0000256" key="2">
    <source>
        <dbReference type="ARBA" id="ARBA00039140"/>
    </source>
</evidence>
<protein>
    <recommendedName>
        <fullName evidence="2">protein-glutamate methylesterase</fullName>
        <ecNumber evidence="2">3.1.1.61</ecNumber>
    </recommendedName>
</protein>
<dbReference type="PANTHER" id="PTHR42872">
    <property type="entry name" value="PROTEIN-GLUTAMATE METHYLESTERASE/PROTEIN-GLUTAMINE GLUTAMINASE"/>
    <property type="match status" value="1"/>
</dbReference>
<dbReference type="PANTHER" id="PTHR42872:SF3">
    <property type="entry name" value="PROTEIN-GLUTAMATE METHYLESTERASE_PROTEIN-GLUTAMINE GLUTAMINASE 1"/>
    <property type="match status" value="1"/>
</dbReference>
<dbReference type="Proteomes" id="UP000760545">
    <property type="component" value="Unassembled WGS sequence"/>
</dbReference>
<dbReference type="Gene3D" id="3.40.50.180">
    <property type="entry name" value="Methylesterase CheB, C-terminal domain"/>
    <property type="match status" value="1"/>
</dbReference>
<dbReference type="Pfam" id="PF01339">
    <property type="entry name" value="CheB_methylest"/>
    <property type="match status" value="1"/>
</dbReference>
<evidence type="ECO:0000313" key="6">
    <source>
        <dbReference type="EMBL" id="NJX17462.1"/>
    </source>
</evidence>
<dbReference type="EC" id="3.1.1.61" evidence="2"/>
<evidence type="ECO:0000256" key="3">
    <source>
        <dbReference type="ARBA" id="ARBA00048267"/>
    </source>
</evidence>
<dbReference type="EMBL" id="JAAVJS010000665">
    <property type="protein sequence ID" value="NJX17462.1"/>
    <property type="molecule type" value="Genomic_DNA"/>
</dbReference>
<name>A0ABX1DGM5_9FLAO</name>
<gene>
    <name evidence="6" type="ORF">HC176_18490</name>
</gene>
<feature type="non-terminal residue" evidence="6">
    <location>
        <position position="108"/>
    </location>
</feature>
<evidence type="ECO:0000256" key="4">
    <source>
        <dbReference type="PROSITE-ProRule" id="PRU00050"/>
    </source>
</evidence>
<reference evidence="6 7" key="1">
    <citation type="submission" date="2020-03" db="EMBL/GenBank/DDBJ databases">
        <title>Tamlana sp. nov, isolated from XXX.</title>
        <authorList>
            <person name="Cao W.R."/>
        </authorList>
    </citation>
    <scope>NUCLEOTIDE SEQUENCE [LARGE SCALE GENOMIC DNA]</scope>
    <source>
        <strain evidence="6 7">HST1-43</strain>
    </source>
</reference>
<feature type="non-terminal residue" evidence="6">
    <location>
        <position position="1"/>
    </location>
</feature>
<comment type="catalytic activity">
    <reaction evidence="3">
        <text>[protein]-L-glutamate 5-O-methyl ester + H2O = L-glutamyl-[protein] + methanol + H(+)</text>
        <dbReference type="Rhea" id="RHEA:23236"/>
        <dbReference type="Rhea" id="RHEA-COMP:10208"/>
        <dbReference type="Rhea" id="RHEA-COMP:10311"/>
        <dbReference type="ChEBI" id="CHEBI:15377"/>
        <dbReference type="ChEBI" id="CHEBI:15378"/>
        <dbReference type="ChEBI" id="CHEBI:17790"/>
        <dbReference type="ChEBI" id="CHEBI:29973"/>
        <dbReference type="ChEBI" id="CHEBI:82795"/>
        <dbReference type="EC" id="3.1.1.61"/>
    </reaction>
</comment>
<proteinExistence type="predicted"/>
<dbReference type="PROSITE" id="PS50122">
    <property type="entry name" value="CHEB"/>
    <property type="match status" value="1"/>
</dbReference>
<dbReference type="SUPFAM" id="SSF52738">
    <property type="entry name" value="Methylesterase CheB, C-terminal domain"/>
    <property type="match status" value="1"/>
</dbReference>
<evidence type="ECO:0000256" key="1">
    <source>
        <dbReference type="ARBA" id="ARBA00022801"/>
    </source>
</evidence>
<keyword evidence="7" id="KW-1185">Reference proteome</keyword>
<keyword evidence="1" id="KW-0378">Hydrolase</keyword>
<comment type="caution">
    <text evidence="6">The sequence shown here is derived from an EMBL/GenBank/DDBJ whole genome shotgun (WGS) entry which is preliminary data.</text>
</comment>
<dbReference type="InterPro" id="IPR000673">
    <property type="entry name" value="Sig_transdc_resp-reg_Me-estase"/>
</dbReference>
<dbReference type="InterPro" id="IPR035909">
    <property type="entry name" value="CheB_C"/>
</dbReference>
<feature type="domain" description="CheB-type methylesterase" evidence="5">
    <location>
        <begin position="1"/>
        <end position="73"/>
    </location>
</feature>
<organism evidence="6 7">
    <name type="scientific">Tamlana crocina</name>
    <dbReference type="NCBI Taxonomy" id="393006"/>
    <lineage>
        <taxon>Bacteria</taxon>
        <taxon>Pseudomonadati</taxon>
        <taxon>Bacteroidota</taxon>
        <taxon>Flavobacteriia</taxon>
        <taxon>Flavobacteriales</taxon>
        <taxon>Flavobacteriaceae</taxon>
        <taxon>Tamlana</taxon>
    </lineage>
</organism>
<evidence type="ECO:0000259" key="5">
    <source>
        <dbReference type="PROSITE" id="PS50122"/>
    </source>
</evidence>
<comment type="caution">
    <text evidence="4">Lacks conserved residue(s) required for the propagation of feature annotation.</text>
</comment>
<accession>A0ABX1DGM5</accession>